<evidence type="ECO:0000259" key="1">
    <source>
        <dbReference type="Pfam" id="PF00496"/>
    </source>
</evidence>
<dbReference type="Proteomes" id="UP001332243">
    <property type="component" value="Unassembled WGS sequence"/>
</dbReference>
<dbReference type="InterPro" id="IPR030678">
    <property type="entry name" value="Peptide/Ni-bd"/>
</dbReference>
<proteinExistence type="predicted"/>
<dbReference type="Gene3D" id="3.90.76.10">
    <property type="entry name" value="Dipeptide-binding Protein, Domain 1"/>
    <property type="match status" value="1"/>
</dbReference>
<dbReference type="SUPFAM" id="SSF53850">
    <property type="entry name" value="Periplasmic binding protein-like II"/>
    <property type="match status" value="1"/>
</dbReference>
<dbReference type="EMBL" id="JAZGQK010000021">
    <property type="protein sequence ID" value="MEE6261423.1"/>
    <property type="molecule type" value="Genomic_DNA"/>
</dbReference>
<name>A0ABU7RY60_9ACTN</name>
<sequence>MPVPRRLTSKGSGRHPGQAVMVALAVVFAATACVGGGDDPADPGGGTVRIGLVEPQHLLPANTTESAGAQVLAALFTPLVEFDADKRPVEVAAESIESTDNTLWTVRLRSGFTFHNGEPVTADSYLNAWNHAAYGPNGNGGSYFFEKIAGYEDLQSLDPDGEGPQRAPDPKARKLTGLRKVDEQTFTITLSSSFAEFKSVLGYHVFAPLPNAAWASDGVLKEGFEEALIGNGPFRMKGTWQHDSRIEVERYDAYPGARPKIGGVVFQIYQQLSAEYADLTAGNLDVVRQISTENIGSAPDDLGDRFKRSPLSSFQFLAFPTFQPEFARPEVRKAISMAIDRDEIIRTIFKDTQTPARAFVSPLVAGARPDTCGEACQFDPVRAKEAYQAAGGPSRLQISYNGDGGHKEWIDATCNQLRNNLGVECVGTSESRFADLLTKLEEKTPVGMFRLGWSMDYPSMQNYLGPLYTTGGSSNYYGYSNPDFDRLVEEGVAAPNQAEAIKKYQQAEEILVRDMPVIPLRFGQNNFGHSTKVRDVELDLFGQVDLLKIEMAG</sequence>
<evidence type="ECO:0000313" key="2">
    <source>
        <dbReference type="EMBL" id="MEE6256937.1"/>
    </source>
</evidence>
<dbReference type="EMBL" id="JAZGQK010000001">
    <property type="protein sequence ID" value="MEE6256937.1"/>
    <property type="molecule type" value="Genomic_DNA"/>
</dbReference>
<protein>
    <submittedName>
        <fullName evidence="3">ABC transporter substrate-binding protein</fullName>
    </submittedName>
</protein>
<evidence type="ECO:0000313" key="3">
    <source>
        <dbReference type="EMBL" id="MEE6261423.1"/>
    </source>
</evidence>
<keyword evidence="4" id="KW-1185">Reference proteome</keyword>
<dbReference type="InterPro" id="IPR039424">
    <property type="entry name" value="SBP_5"/>
</dbReference>
<dbReference type="InterPro" id="IPR000914">
    <property type="entry name" value="SBP_5_dom"/>
</dbReference>
<dbReference type="Gene3D" id="3.40.190.10">
    <property type="entry name" value="Periplasmic binding protein-like II"/>
    <property type="match status" value="1"/>
</dbReference>
<dbReference type="CDD" id="cd00995">
    <property type="entry name" value="PBP2_NikA_DppA_OppA_like"/>
    <property type="match status" value="1"/>
</dbReference>
<dbReference type="PANTHER" id="PTHR30290:SF83">
    <property type="entry name" value="ABC TRANSPORTER SUBSTRATE-BINDING PROTEIN"/>
    <property type="match status" value="1"/>
</dbReference>
<accession>A0ABU7RY60</accession>
<gene>
    <name evidence="2" type="ORF">V1633_00355</name>
    <name evidence="3" type="ORF">V1633_23350</name>
</gene>
<dbReference type="Gene3D" id="3.10.105.10">
    <property type="entry name" value="Dipeptide-binding Protein, Domain 3"/>
    <property type="match status" value="1"/>
</dbReference>
<feature type="domain" description="Solute-binding protein family 5" evidence="1">
    <location>
        <begin position="89"/>
        <end position="474"/>
    </location>
</feature>
<organism evidence="3 4">
    <name type="scientific">Plantactinospora sonchi</name>
    <dbReference type="NCBI Taxonomy" id="1544735"/>
    <lineage>
        <taxon>Bacteria</taxon>
        <taxon>Bacillati</taxon>
        <taxon>Actinomycetota</taxon>
        <taxon>Actinomycetes</taxon>
        <taxon>Micromonosporales</taxon>
        <taxon>Micromonosporaceae</taxon>
        <taxon>Plantactinospora</taxon>
    </lineage>
</organism>
<dbReference type="PIRSF" id="PIRSF002741">
    <property type="entry name" value="MppA"/>
    <property type="match status" value="1"/>
</dbReference>
<evidence type="ECO:0000313" key="4">
    <source>
        <dbReference type="Proteomes" id="UP001332243"/>
    </source>
</evidence>
<dbReference type="PANTHER" id="PTHR30290">
    <property type="entry name" value="PERIPLASMIC BINDING COMPONENT OF ABC TRANSPORTER"/>
    <property type="match status" value="1"/>
</dbReference>
<comment type="caution">
    <text evidence="3">The sequence shown here is derived from an EMBL/GenBank/DDBJ whole genome shotgun (WGS) entry which is preliminary data.</text>
</comment>
<dbReference type="Pfam" id="PF00496">
    <property type="entry name" value="SBP_bac_5"/>
    <property type="match status" value="1"/>
</dbReference>
<reference evidence="3 4" key="1">
    <citation type="submission" date="2024-01" db="EMBL/GenBank/DDBJ databases">
        <title>Genome insights into Plantactinospora sonchi sp. nov.</title>
        <authorList>
            <person name="Wang L."/>
        </authorList>
    </citation>
    <scope>NUCLEOTIDE SEQUENCE [LARGE SCALE GENOMIC DNA]</scope>
    <source>
        <strain evidence="3 4">NEAU-QY2</strain>
    </source>
</reference>
<dbReference type="PROSITE" id="PS51257">
    <property type="entry name" value="PROKAR_LIPOPROTEIN"/>
    <property type="match status" value="1"/>
</dbReference>